<dbReference type="InterPro" id="IPR022272">
    <property type="entry name" value="Lipocalin_CS"/>
</dbReference>
<evidence type="ECO:0000256" key="4">
    <source>
        <dbReference type="RuleBase" id="RU003695"/>
    </source>
</evidence>
<dbReference type="OrthoDB" id="9627583at2759"/>
<evidence type="ECO:0000259" key="6">
    <source>
        <dbReference type="Pfam" id="PF00061"/>
    </source>
</evidence>
<dbReference type="Pfam" id="PF00061">
    <property type="entry name" value="Lipocalin"/>
    <property type="match status" value="1"/>
</dbReference>
<dbReference type="CTD" id="138307"/>
<dbReference type="PANTHER" id="PTHR11430">
    <property type="entry name" value="LIPOCALIN"/>
    <property type="match status" value="1"/>
</dbReference>
<sequence length="225" mass="24909">MEGKVLLTLLGLCMGLVAGTQDAVLKEFDFVKFSGLWYEIAFASKMGMPSLPLKVEKMGAVVVKLEGNQLTLTTTYYNEKGCVIEQVRALPGDAPGRFKVIRTAGDKDVEIVATDSKSYTIMDVFLQMAGTVHRVMKLYSRSLDHNEEALKKFHMVAQERGLTGPDIHLLKNDLTCVNALQLVSFPIPEPGAVLGTRWRCAEFLKECPQDPAGFHALLFCLQELI</sequence>
<dbReference type="PRINTS" id="PR01254">
    <property type="entry name" value="PGNDSYNTHASE"/>
</dbReference>
<reference evidence="7" key="1">
    <citation type="submission" date="2025-08" db="UniProtKB">
        <authorList>
            <consortium name="RefSeq"/>
        </authorList>
    </citation>
    <scope>IDENTIFICATION</scope>
    <source>
        <tissue evidence="7">Leukocyte</tissue>
    </source>
</reference>
<accession>A0A8B7UJT6</accession>
<keyword evidence="5" id="KW-0732">Signal</keyword>
<feature type="chain" id="PRO_5034804986" evidence="5">
    <location>
        <begin position="20"/>
        <end position="225"/>
    </location>
</feature>
<comment type="similarity">
    <text evidence="2 4">Belongs to the calycin superfamily. Lipocalin family.</text>
</comment>
<dbReference type="GO" id="GO:0036094">
    <property type="term" value="F:small molecule binding"/>
    <property type="evidence" value="ECO:0007669"/>
    <property type="project" value="InterPro"/>
</dbReference>
<evidence type="ECO:0000256" key="5">
    <source>
        <dbReference type="SAM" id="SignalP"/>
    </source>
</evidence>
<comment type="subcellular location">
    <subcellularLocation>
        <location evidence="1">Secreted</location>
    </subcellularLocation>
</comment>
<dbReference type="PRINTS" id="PR00179">
    <property type="entry name" value="LIPOCALIN"/>
</dbReference>
<dbReference type="PROSITE" id="PS00213">
    <property type="entry name" value="LIPOCALIN"/>
    <property type="match status" value="1"/>
</dbReference>
<evidence type="ECO:0000256" key="2">
    <source>
        <dbReference type="ARBA" id="ARBA00006889"/>
    </source>
</evidence>
<keyword evidence="3" id="KW-0964">Secreted</keyword>
<proteinExistence type="inferred from homology"/>
<dbReference type="PANTHER" id="PTHR11430:SF71">
    <property type="entry name" value="EPIDIDYMAL-SPECIFIC LIPOCALIN-5"/>
    <property type="match status" value="1"/>
</dbReference>
<gene>
    <name evidence="7" type="primary">LOC109686608</name>
</gene>
<name>A0A8B7UJT6_CASCN</name>
<evidence type="ECO:0000256" key="1">
    <source>
        <dbReference type="ARBA" id="ARBA00004613"/>
    </source>
</evidence>
<dbReference type="InterPro" id="IPR012674">
    <property type="entry name" value="Calycin"/>
</dbReference>
<evidence type="ECO:0000313" key="7">
    <source>
        <dbReference type="RefSeq" id="XP_020019582.1"/>
    </source>
</evidence>
<dbReference type="AlphaFoldDB" id="A0A8B7UJT6"/>
<dbReference type="Gene3D" id="2.40.128.20">
    <property type="match status" value="1"/>
</dbReference>
<evidence type="ECO:0000256" key="3">
    <source>
        <dbReference type="ARBA" id="ARBA00022525"/>
    </source>
</evidence>
<feature type="domain" description="Lipocalin/cytosolic fatty-acid binding" evidence="6">
    <location>
        <begin position="34"/>
        <end position="164"/>
    </location>
</feature>
<organism evidence="7">
    <name type="scientific">Castor canadensis</name>
    <name type="common">American beaver</name>
    <dbReference type="NCBI Taxonomy" id="51338"/>
    <lineage>
        <taxon>Eukaryota</taxon>
        <taxon>Metazoa</taxon>
        <taxon>Chordata</taxon>
        <taxon>Craniata</taxon>
        <taxon>Vertebrata</taxon>
        <taxon>Euteleostomi</taxon>
        <taxon>Mammalia</taxon>
        <taxon>Eutheria</taxon>
        <taxon>Euarchontoglires</taxon>
        <taxon>Glires</taxon>
        <taxon>Rodentia</taxon>
        <taxon>Castorimorpha</taxon>
        <taxon>Castoridae</taxon>
        <taxon>Castor</taxon>
    </lineage>
</organism>
<dbReference type="InterPro" id="IPR002345">
    <property type="entry name" value="Lipocalin"/>
</dbReference>
<dbReference type="InterPro" id="IPR000566">
    <property type="entry name" value="Lipocln_cytosolic_FA-bd_dom"/>
</dbReference>
<dbReference type="GO" id="GO:0005576">
    <property type="term" value="C:extracellular region"/>
    <property type="evidence" value="ECO:0007669"/>
    <property type="project" value="UniProtKB-SubCell"/>
</dbReference>
<dbReference type="RefSeq" id="XP_020019582.1">
    <property type="nucleotide sequence ID" value="XM_020163993.1"/>
</dbReference>
<dbReference type="KEGG" id="ccan:109686608"/>
<feature type="signal peptide" evidence="5">
    <location>
        <begin position="1"/>
        <end position="19"/>
    </location>
</feature>
<protein>
    <submittedName>
        <fullName evidence="7">Epididymal-specific lipocalin-5-like</fullName>
    </submittedName>
</protein>
<dbReference type="SUPFAM" id="SSF50814">
    <property type="entry name" value="Lipocalins"/>
    <property type="match status" value="1"/>
</dbReference>